<reference evidence="3 4" key="1">
    <citation type="journal article" date="2013" name="Environ. Microbiol.">
        <title>Complete genome, catabolic sub-proteomes and key-metabolites of Desulfobacula toluolica Tol2, a marine, aromatic compound-degrading, sulfate-reducing bacterium.</title>
        <authorList>
            <person name="Wohlbrand L."/>
            <person name="Jacob J.H."/>
            <person name="Kube M."/>
            <person name="Mussmann M."/>
            <person name="Jarling R."/>
            <person name="Beck A."/>
            <person name="Amann R."/>
            <person name="Wilkes H."/>
            <person name="Reinhardt R."/>
            <person name="Rabus R."/>
        </authorList>
    </citation>
    <scope>NUCLEOTIDE SEQUENCE [LARGE SCALE GENOMIC DNA]</scope>
    <source>
        <strain evidence="4">DSM 7467 / Tol2</strain>
    </source>
</reference>
<keyword evidence="1" id="KW-0560">Oxidoreductase</keyword>
<dbReference type="Pfam" id="PF02826">
    <property type="entry name" value="2-Hacid_dh_C"/>
    <property type="match status" value="1"/>
</dbReference>
<dbReference type="SUPFAM" id="SSF51735">
    <property type="entry name" value="NAD(P)-binding Rossmann-fold domains"/>
    <property type="match status" value="1"/>
</dbReference>
<evidence type="ECO:0000313" key="3">
    <source>
        <dbReference type="EMBL" id="CCK81372.1"/>
    </source>
</evidence>
<feature type="domain" description="D-isomer specific 2-hydroxyacid dehydrogenase NAD-binding" evidence="2">
    <location>
        <begin position="1"/>
        <end position="61"/>
    </location>
</feature>
<dbReference type="RefSeq" id="WP_014958561.1">
    <property type="nucleotide sequence ID" value="NC_018645.1"/>
</dbReference>
<dbReference type="InterPro" id="IPR006140">
    <property type="entry name" value="D-isomer_DH_NAD-bd"/>
</dbReference>
<dbReference type="GO" id="GO:0051287">
    <property type="term" value="F:NAD binding"/>
    <property type="evidence" value="ECO:0007669"/>
    <property type="project" value="InterPro"/>
</dbReference>
<dbReference type="InterPro" id="IPR050223">
    <property type="entry name" value="D-isomer_2-hydroxyacid_DH"/>
</dbReference>
<dbReference type="AlphaFoldDB" id="K0NR08"/>
<evidence type="ECO:0000259" key="2">
    <source>
        <dbReference type="Pfam" id="PF02826"/>
    </source>
</evidence>
<evidence type="ECO:0000256" key="1">
    <source>
        <dbReference type="ARBA" id="ARBA00023002"/>
    </source>
</evidence>
<organism evidence="3 4">
    <name type="scientific">Desulfobacula toluolica (strain DSM 7467 / Tol2)</name>
    <dbReference type="NCBI Taxonomy" id="651182"/>
    <lineage>
        <taxon>Bacteria</taxon>
        <taxon>Pseudomonadati</taxon>
        <taxon>Thermodesulfobacteriota</taxon>
        <taxon>Desulfobacteria</taxon>
        <taxon>Desulfobacterales</taxon>
        <taxon>Desulfobacteraceae</taxon>
        <taxon>Desulfobacula</taxon>
    </lineage>
</organism>
<dbReference type="STRING" id="651182.TOL2_C32140"/>
<dbReference type="HOGENOM" id="CLU_019796_6_4_7"/>
<accession>K0NR08</accession>
<proteinExistence type="predicted"/>
<dbReference type="InterPro" id="IPR036291">
    <property type="entry name" value="NAD(P)-bd_dom_sf"/>
</dbReference>
<dbReference type="InterPro" id="IPR029753">
    <property type="entry name" value="D-isomer_DH_CS"/>
</dbReference>
<dbReference type="PROSITE" id="PS00671">
    <property type="entry name" value="D_2_HYDROXYACID_DH_3"/>
    <property type="match status" value="1"/>
</dbReference>
<dbReference type="EMBL" id="FO203503">
    <property type="protein sequence ID" value="CCK81372.1"/>
    <property type="molecule type" value="Genomic_DNA"/>
</dbReference>
<dbReference type="PATRIC" id="fig|651182.5.peg.3800"/>
<sequence>MKPGVFLINVSRGGLVDYKALKSALKSKVIAGAGLDVFWEEPPDPEDDMFQYNVMATPHIGGATDVSMQGIAKLVAKNINFIANGKTPVNQMGKA</sequence>
<dbReference type="Gene3D" id="3.40.50.720">
    <property type="entry name" value="NAD(P)-binding Rossmann-like Domain"/>
    <property type="match status" value="2"/>
</dbReference>
<keyword evidence="4" id="KW-1185">Reference proteome</keyword>
<evidence type="ECO:0000313" key="4">
    <source>
        <dbReference type="Proteomes" id="UP000007347"/>
    </source>
</evidence>
<dbReference type="KEGG" id="dto:TOL2_C32140"/>
<dbReference type="PANTHER" id="PTHR10996">
    <property type="entry name" value="2-HYDROXYACID DEHYDROGENASE-RELATED"/>
    <property type="match status" value="1"/>
</dbReference>
<protein>
    <submittedName>
        <fullName evidence="3">NAD-binding protein</fullName>
    </submittedName>
</protein>
<name>K0NR08_DESTT</name>
<gene>
    <name evidence="3" type="ordered locus">TOL2_C32140</name>
</gene>
<dbReference type="GO" id="GO:0016616">
    <property type="term" value="F:oxidoreductase activity, acting on the CH-OH group of donors, NAD or NADP as acceptor"/>
    <property type="evidence" value="ECO:0007669"/>
    <property type="project" value="UniProtKB-ARBA"/>
</dbReference>
<dbReference type="Proteomes" id="UP000007347">
    <property type="component" value="Chromosome"/>
</dbReference>